<name>A0AA40D411_9PEZI</name>
<keyword evidence="5 7" id="KW-0472">Membrane</keyword>
<dbReference type="Pfam" id="PF07690">
    <property type="entry name" value="MFS_1"/>
    <property type="match status" value="1"/>
</dbReference>
<dbReference type="SUPFAM" id="SSF103473">
    <property type="entry name" value="MFS general substrate transporter"/>
    <property type="match status" value="1"/>
</dbReference>
<feature type="compositionally biased region" description="Polar residues" evidence="6">
    <location>
        <begin position="20"/>
        <end position="36"/>
    </location>
</feature>
<dbReference type="InterPro" id="IPR011701">
    <property type="entry name" value="MFS"/>
</dbReference>
<dbReference type="Proteomes" id="UP001175001">
    <property type="component" value="Unassembled WGS sequence"/>
</dbReference>
<evidence type="ECO:0000313" key="8">
    <source>
        <dbReference type="EMBL" id="KAK0661821.1"/>
    </source>
</evidence>
<dbReference type="FunFam" id="1.20.1250.20:FF:000106">
    <property type="entry name" value="MFS transporter, putative"/>
    <property type="match status" value="1"/>
</dbReference>
<keyword evidence="3 7" id="KW-0812">Transmembrane</keyword>
<sequence>MGFSKGRRQHRRQPSWLRIATTSNSPYLGGPSEQSPWSSTQYTFAAAEASAFEDMASPSTIDEIGYAKKNDSWIEEGPANTVKSDPTFATSGLDKYYRPVDGYEGMHRYDPDFEWEPEEERRVVRKIDKRICAWVCVMFFALQLDRGNIAQALSDNMLDDLGLSTNDYNYGQTIFYVSFLLAELPSQLVSKWMGPDNWIPIQMVSWSFIASMQAFITGRKSFFLTRCLLGALEGGFIPEQVLYLSYWYTSSEMPTRLSWFWVSSKATDISSAFIAYVLLRLRGFFGVAGWQWLFFLEGLLTGAIGVFSWYYLPSGPTQTASAFRGEDGWFTARQEKIMVNRVLRDDPSKGDMHNRQPITPAMLWECLADWHMWPLYLLGLTAFVPQYPMTAYLTLQLRSIGFDTFDTNLLVVPPMCLYVIQLLFWTWLSEKINERFLLATVGQLWSFPLLLGLIALPLAAPAGLRYMLIALLVGFPYVHAILVAITSRNAGTVRTRTVASALYNMCVQADNIIGSNIYRDDDKPLYLHGNKVLIFFCIFNVLLFVGTKFFYVTINRRREAKWNAMSHDEKEIYLATTRDKGNKRLDFRFAH</sequence>
<dbReference type="PANTHER" id="PTHR43791">
    <property type="entry name" value="PERMEASE-RELATED"/>
    <property type="match status" value="1"/>
</dbReference>
<feature type="transmembrane region" description="Helical" evidence="7">
    <location>
        <begin position="291"/>
        <end position="312"/>
    </location>
</feature>
<evidence type="ECO:0000256" key="4">
    <source>
        <dbReference type="ARBA" id="ARBA00022989"/>
    </source>
</evidence>
<evidence type="ECO:0000256" key="7">
    <source>
        <dbReference type="SAM" id="Phobius"/>
    </source>
</evidence>
<dbReference type="Gene3D" id="1.20.1250.20">
    <property type="entry name" value="MFS general substrate transporter like domains"/>
    <property type="match status" value="2"/>
</dbReference>
<proteinExistence type="predicted"/>
<evidence type="ECO:0000256" key="2">
    <source>
        <dbReference type="ARBA" id="ARBA00022448"/>
    </source>
</evidence>
<feature type="transmembrane region" description="Helical" evidence="7">
    <location>
        <begin position="373"/>
        <end position="395"/>
    </location>
</feature>
<evidence type="ECO:0000313" key="9">
    <source>
        <dbReference type="Proteomes" id="UP001175001"/>
    </source>
</evidence>
<dbReference type="InterPro" id="IPR036259">
    <property type="entry name" value="MFS_trans_sf"/>
</dbReference>
<protein>
    <submittedName>
        <fullName evidence="8">Transporter</fullName>
    </submittedName>
</protein>
<feature type="compositionally biased region" description="Basic residues" evidence="6">
    <location>
        <begin position="1"/>
        <end position="13"/>
    </location>
</feature>
<gene>
    <name evidence="8" type="primary">YIL166C_4</name>
    <name evidence="8" type="ORF">DIS24_g2429</name>
</gene>
<comment type="subcellular location">
    <subcellularLocation>
        <location evidence="1">Membrane</location>
        <topology evidence="1">Multi-pass membrane protein</topology>
    </subcellularLocation>
</comment>
<comment type="caution">
    <text evidence="8">The sequence shown here is derived from an EMBL/GenBank/DDBJ whole genome shotgun (WGS) entry which is preliminary data.</text>
</comment>
<evidence type="ECO:0000256" key="3">
    <source>
        <dbReference type="ARBA" id="ARBA00022692"/>
    </source>
</evidence>
<evidence type="ECO:0000256" key="5">
    <source>
        <dbReference type="ARBA" id="ARBA00023136"/>
    </source>
</evidence>
<dbReference type="AlphaFoldDB" id="A0AA40D411"/>
<feature type="transmembrane region" description="Helical" evidence="7">
    <location>
        <begin position="466"/>
        <end position="485"/>
    </location>
</feature>
<organism evidence="8 9">
    <name type="scientific">Lasiodiplodia hormozganensis</name>
    <dbReference type="NCBI Taxonomy" id="869390"/>
    <lineage>
        <taxon>Eukaryota</taxon>
        <taxon>Fungi</taxon>
        <taxon>Dikarya</taxon>
        <taxon>Ascomycota</taxon>
        <taxon>Pezizomycotina</taxon>
        <taxon>Dothideomycetes</taxon>
        <taxon>Dothideomycetes incertae sedis</taxon>
        <taxon>Botryosphaeriales</taxon>
        <taxon>Botryosphaeriaceae</taxon>
        <taxon>Lasiodiplodia</taxon>
    </lineage>
</organism>
<dbReference type="GO" id="GO:0016020">
    <property type="term" value="C:membrane"/>
    <property type="evidence" value="ECO:0007669"/>
    <property type="project" value="UniProtKB-SubCell"/>
</dbReference>
<dbReference type="FunFam" id="1.20.1250.20:FF:000247">
    <property type="entry name" value="MFS general substrate transporter"/>
    <property type="match status" value="1"/>
</dbReference>
<dbReference type="PANTHER" id="PTHR43791:SF104">
    <property type="entry name" value="MAJOR FACILITATOR SUPERFAMILY (MFS) PROFILE DOMAIN-CONTAINING PROTEIN-RELATED"/>
    <property type="match status" value="1"/>
</dbReference>
<dbReference type="EMBL" id="JAUJDW010000007">
    <property type="protein sequence ID" value="KAK0661821.1"/>
    <property type="molecule type" value="Genomic_DNA"/>
</dbReference>
<keyword evidence="4 7" id="KW-1133">Transmembrane helix</keyword>
<evidence type="ECO:0000256" key="6">
    <source>
        <dbReference type="SAM" id="MobiDB-lite"/>
    </source>
</evidence>
<feature type="transmembrane region" description="Helical" evidence="7">
    <location>
        <begin position="407"/>
        <end position="428"/>
    </location>
</feature>
<feature type="transmembrane region" description="Helical" evidence="7">
    <location>
        <begin position="532"/>
        <end position="551"/>
    </location>
</feature>
<keyword evidence="2" id="KW-0813">Transport</keyword>
<feature type="transmembrane region" description="Helical" evidence="7">
    <location>
        <begin position="440"/>
        <end position="459"/>
    </location>
</feature>
<dbReference type="GO" id="GO:0022857">
    <property type="term" value="F:transmembrane transporter activity"/>
    <property type="evidence" value="ECO:0007669"/>
    <property type="project" value="InterPro"/>
</dbReference>
<evidence type="ECO:0000256" key="1">
    <source>
        <dbReference type="ARBA" id="ARBA00004141"/>
    </source>
</evidence>
<feature type="region of interest" description="Disordered" evidence="6">
    <location>
        <begin position="1"/>
        <end position="36"/>
    </location>
</feature>
<accession>A0AA40D411</accession>
<reference evidence="8" key="1">
    <citation type="submission" date="2023-06" db="EMBL/GenBank/DDBJ databases">
        <title>Multi-omics analyses reveal the molecular pathogenesis toolkit of Lasiodiplodia hormozganensis, a cross-kingdom pathogen.</title>
        <authorList>
            <person name="Felix C."/>
            <person name="Meneses R."/>
            <person name="Goncalves M.F.M."/>
            <person name="Tilleman L."/>
            <person name="Duarte A.S."/>
            <person name="Jorrin-Novo J.V."/>
            <person name="Van De Peer Y."/>
            <person name="Deforce D."/>
            <person name="Van Nieuwerburgh F."/>
            <person name="Esteves A.C."/>
            <person name="Alves A."/>
        </authorList>
    </citation>
    <scope>NUCLEOTIDE SEQUENCE</scope>
    <source>
        <strain evidence="8">CBS 339.90</strain>
    </source>
</reference>
<keyword evidence="9" id="KW-1185">Reference proteome</keyword>